<dbReference type="GO" id="GO:0015627">
    <property type="term" value="C:type II protein secretion system complex"/>
    <property type="evidence" value="ECO:0007669"/>
    <property type="project" value="InterPro"/>
</dbReference>
<evidence type="ECO:0000256" key="8">
    <source>
        <dbReference type="ARBA" id="ARBA00023136"/>
    </source>
</evidence>
<evidence type="ECO:0000256" key="10">
    <source>
        <dbReference type="ARBA" id="ARBA00030775"/>
    </source>
</evidence>
<feature type="region of interest" description="Disordered" evidence="11">
    <location>
        <begin position="128"/>
        <end position="152"/>
    </location>
</feature>
<evidence type="ECO:0000256" key="9">
    <source>
        <dbReference type="ARBA" id="ARBA00025772"/>
    </source>
</evidence>
<dbReference type="Pfam" id="PF12019">
    <property type="entry name" value="GspH"/>
    <property type="match status" value="1"/>
</dbReference>
<dbReference type="PROSITE" id="PS00409">
    <property type="entry name" value="PROKAR_NTER_METHYL"/>
    <property type="match status" value="1"/>
</dbReference>
<evidence type="ECO:0000256" key="1">
    <source>
        <dbReference type="ARBA" id="ARBA00004377"/>
    </source>
</evidence>
<dbReference type="InterPro" id="IPR049875">
    <property type="entry name" value="TypeII_GspH"/>
</dbReference>
<keyword evidence="3" id="KW-1003">Cell membrane</keyword>
<keyword evidence="15" id="KW-1185">Reference proteome</keyword>
<sequence length="197" mass="21922">MYRQPALRRRPIRGGQERGFTLIELMVVLVILGILVSLAVLAGSGGSTSRELGDEARQLAGLIGVLVDEAVLDNREYGLLMDNQSYRVLRYDDARAGWLDTEQGALHQLPGWARLDLQLDGTPLQLAAPLPTDTDFTRPPERRRQAKGPQPQLLILSSGELSPFTLQLSERRSGGNTWQLASDGFRLPQAQRLEKRR</sequence>
<evidence type="ECO:0000256" key="12">
    <source>
        <dbReference type="SAM" id="Phobius"/>
    </source>
</evidence>
<keyword evidence="8 12" id="KW-0472">Membrane</keyword>
<evidence type="ECO:0000256" key="4">
    <source>
        <dbReference type="ARBA" id="ARBA00022481"/>
    </source>
</evidence>
<dbReference type="PRINTS" id="PR00885">
    <property type="entry name" value="BCTERIALGSPH"/>
</dbReference>
<dbReference type="RefSeq" id="WP_338021236.1">
    <property type="nucleotide sequence ID" value="NZ_JACHXI010000006.1"/>
</dbReference>
<dbReference type="Gene3D" id="3.55.40.10">
    <property type="entry name" value="minor pseudopilin epsh domain"/>
    <property type="match status" value="1"/>
</dbReference>
<evidence type="ECO:0000256" key="7">
    <source>
        <dbReference type="ARBA" id="ARBA00022989"/>
    </source>
</evidence>
<dbReference type="InterPro" id="IPR045584">
    <property type="entry name" value="Pilin-like"/>
</dbReference>
<evidence type="ECO:0000256" key="3">
    <source>
        <dbReference type="ARBA" id="ARBA00022475"/>
    </source>
</evidence>
<protein>
    <recommendedName>
        <fullName evidence="2">Type II secretion system protein H</fullName>
    </recommendedName>
    <alternativeName>
        <fullName evidence="10">General secretion pathway protein H</fullName>
    </alternativeName>
</protein>
<reference evidence="14 15" key="1">
    <citation type="submission" date="2020-08" db="EMBL/GenBank/DDBJ databases">
        <title>Genomic Encyclopedia of Type Strains, Phase III (KMG-III): the genomes of soil and plant-associated and newly described type strains.</title>
        <authorList>
            <person name="Whitman W."/>
        </authorList>
    </citation>
    <scope>NUCLEOTIDE SEQUENCE [LARGE SCALE GENOMIC DNA]</scope>
    <source>
        <strain evidence="14 15">CECT 4462</strain>
    </source>
</reference>
<evidence type="ECO:0000256" key="11">
    <source>
        <dbReference type="SAM" id="MobiDB-lite"/>
    </source>
</evidence>
<comment type="subcellular location">
    <subcellularLocation>
        <location evidence="1">Cell inner membrane</location>
        <topology evidence="1">Single-pass membrane protein</topology>
    </subcellularLocation>
</comment>
<proteinExistence type="inferred from homology"/>
<dbReference type="GO" id="GO:0005886">
    <property type="term" value="C:plasma membrane"/>
    <property type="evidence" value="ECO:0007669"/>
    <property type="project" value="UniProtKB-SubCell"/>
</dbReference>
<keyword evidence="4" id="KW-0488">Methylation</keyword>
<dbReference type="InterPro" id="IPR002416">
    <property type="entry name" value="T2SS_protein-GspH"/>
</dbReference>
<gene>
    <name evidence="14" type="ORF">FHR87_001638</name>
</gene>
<keyword evidence="7 12" id="KW-1133">Transmembrane helix</keyword>
<feature type="domain" description="General secretion pathway GspH" evidence="13">
    <location>
        <begin position="55"/>
        <end position="179"/>
    </location>
</feature>
<dbReference type="Pfam" id="PF07963">
    <property type="entry name" value="N_methyl"/>
    <property type="match status" value="1"/>
</dbReference>
<dbReference type="EMBL" id="JACHXI010000006">
    <property type="protein sequence ID" value="MBB3103243.1"/>
    <property type="molecule type" value="Genomic_DNA"/>
</dbReference>
<evidence type="ECO:0000256" key="5">
    <source>
        <dbReference type="ARBA" id="ARBA00022519"/>
    </source>
</evidence>
<evidence type="ECO:0000259" key="13">
    <source>
        <dbReference type="Pfam" id="PF12019"/>
    </source>
</evidence>
<accession>A0A839T6D6</accession>
<evidence type="ECO:0000256" key="2">
    <source>
        <dbReference type="ARBA" id="ARBA00021549"/>
    </source>
</evidence>
<dbReference type="InterPro" id="IPR012902">
    <property type="entry name" value="N_methyl_site"/>
</dbReference>
<evidence type="ECO:0000313" key="14">
    <source>
        <dbReference type="EMBL" id="MBB3103243.1"/>
    </source>
</evidence>
<comment type="similarity">
    <text evidence="9">Belongs to the GSP H family.</text>
</comment>
<dbReference type="NCBIfam" id="TIGR02532">
    <property type="entry name" value="IV_pilin_GFxxxE"/>
    <property type="match status" value="1"/>
</dbReference>
<comment type="caution">
    <text evidence="14">The sequence shown here is derived from an EMBL/GenBank/DDBJ whole genome shotgun (WGS) entry which is preliminary data.</text>
</comment>
<feature type="transmembrane region" description="Helical" evidence="12">
    <location>
        <begin position="21"/>
        <end position="42"/>
    </location>
</feature>
<dbReference type="InterPro" id="IPR022346">
    <property type="entry name" value="T2SS_GspH"/>
</dbReference>
<dbReference type="NCBIfam" id="TIGR01708">
    <property type="entry name" value="typeII_sec_gspH"/>
    <property type="match status" value="1"/>
</dbReference>
<keyword evidence="6 12" id="KW-0812">Transmembrane</keyword>
<dbReference type="Proteomes" id="UP000549250">
    <property type="component" value="Unassembled WGS sequence"/>
</dbReference>
<evidence type="ECO:0000313" key="15">
    <source>
        <dbReference type="Proteomes" id="UP000549250"/>
    </source>
</evidence>
<dbReference type="AlphaFoldDB" id="A0A839T6D6"/>
<dbReference type="GO" id="GO:0015628">
    <property type="term" value="P:protein secretion by the type II secretion system"/>
    <property type="evidence" value="ECO:0007669"/>
    <property type="project" value="InterPro"/>
</dbReference>
<dbReference type="SUPFAM" id="SSF54523">
    <property type="entry name" value="Pili subunits"/>
    <property type="match status" value="1"/>
</dbReference>
<evidence type="ECO:0000256" key="6">
    <source>
        <dbReference type="ARBA" id="ARBA00022692"/>
    </source>
</evidence>
<organism evidence="14 15">
    <name type="scientific">Azomonas macrocytogenes</name>
    <name type="common">Azotobacter macrocytogenes</name>
    <dbReference type="NCBI Taxonomy" id="69962"/>
    <lineage>
        <taxon>Bacteria</taxon>
        <taxon>Pseudomonadati</taxon>
        <taxon>Pseudomonadota</taxon>
        <taxon>Gammaproteobacteria</taxon>
        <taxon>Pseudomonadales</taxon>
        <taxon>Pseudomonadaceae</taxon>
        <taxon>Azomonas</taxon>
    </lineage>
</organism>
<keyword evidence="5" id="KW-0997">Cell inner membrane</keyword>
<name>A0A839T6D6_AZOMA</name>